<gene>
    <name evidence="1" type="ORF">LEP1GSC063_1641</name>
</gene>
<organism evidence="1 2">
    <name type="scientific">Leptospira santarosai serovar Arenal str. MAVJ 401</name>
    <dbReference type="NCBI Taxonomy" id="1049976"/>
    <lineage>
        <taxon>Bacteria</taxon>
        <taxon>Pseudomonadati</taxon>
        <taxon>Spirochaetota</taxon>
        <taxon>Spirochaetia</taxon>
        <taxon>Leptospirales</taxon>
        <taxon>Leptospiraceae</taxon>
        <taxon>Leptospira</taxon>
    </lineage>
</organism>
<dbReference type="EMBL" id="AHMU02000084">
    <property type="protein sequence ID" value="EMN19528.1"/>
    <property type="molecule type" value="Genomic_DNA"/>
</dbReference>
<dbReference type="AlphaFoldDB" id="M6JIT7"/>
<dbReference type="Pfam" id="PF01809">
    <property type="entry name" value="YidD"/>
    <property type="match status" value="1"/>
</dbReference>
<protein>
    <submittedName>
        <fullName evidence="1">Hemolytic domain protein</fullName>
    </submittedName>
</protein>
<dbReference type="Proteomes" id="UP000012106">
    <property type="component" value="Unassembled WGS sequence"/>
</dbReference>
<evidence type="ECO:0000313" key="2">
    <source>
        <dbReference type="Proteomes" id="UP000012106"/>
    </source>
</evidence>
<comment type="caution">
    <text evidence="1">The sequence shown here is derived from an EMBL/GenBank/DDBJ whole genome shotgun (WGS) entry which is preliminary data.</text>
</comment>
<name>M6JIT7_9LEPT</name>
<evidence type="ECO:0000313" key="1">
    <source>
        <dbReference type="EMBL" id="EMN19528.1"/>
    </source>
</evidence>
<sequence>MQAFREYGFFQAVRLSTWRILRCNPLSRGFEDPLPPNTKRTN</sequence>
<dbReference type="InterPro" id="IPR002696">
    <property type="entry name" value="Membr_insert_effic_factor_YidD"/>
</dbReference>
<accession>M6JIT7</accession>
<reference evidence="1 2" key="1">
    <citation type="submission" date="2013-01" db="EMBL/GenBank/DDBJ databases">
        <authorList>
            <person name="Harkins D.M."/>
            <person name="Durkin A.S."/>
            <person name="Brinkac L.M."/>
            <person name="Haft D.H."/>
            <person name="Selengut J.D."/>
            <person name="Sanka R."/>
            <person name="DePew J."/>
            <person name="Purushe J."/>
            <person name="Hartskeerl R.A."/>
            <person name="Ahmed A."/>
            <person name="van der Linden H."/>
            <person name="Goris M.G.A."/>
            <person name="Vinetz J.M."/>
            <person name="Sutton G.G."/>
            <person name="Nierman W.C."/>
            <person name="Fouts D.E."/>
        </authorList>
    </citation>
    <scope>NUCLEOTIDE SEQUENCE [LARGE SCALE GENOMIC DNA]</scope>
    <source>
        <strain evidence="1 2">MAVJ 401</strain>
    </source>
</reference>
<proteinExistence type="predicted"/>